<evidence type="ECO:0000313" key="1">
    <source>
        <dbReference type="EMBL" id="CCC18119.1"/>
    </source>
</evidence>
<sequence length="69" mass="8203">MRVRFRLLGLTDNCWSAADIDLNSRRNPLRNFKYESYSKPEEDHFQLRIIWLLSIVRQPLQSGSHSNGR</sequence>
<protein>
    <submittedName>
        <fullName evidence="1">Uncharacterized protein</fullName>
    </submittedName>
</protein>
<dbReference type="AlphaFoldDB" id="G0LZL2"/>
<dbReference type="EMBL" id="FR874854">
    <property type="protein sequence ID" value="CCC18119.1"/>
    <property type="molecule type" value="Genomic_DNA"/>
</dbReference>
<organism evidence="1">
    <name type="scientific">Lactiplantibacillus pentosus IG1</name>
    <dbReference type="NCBI Taxonomy" id="1042160"/>
    <lineage>
        <taxon>Bacteria</taxon>
        <taxon>Bacillati</taxon>
        <taxon>Bacillota</taxon>
        <taxon>Bacilli</taxon>
        <taxon>Lactobacillales</taxon>
        <taxon>Lactobacillaceae</taxon>
        <taxon>Lactiplantibacillus</taxon>
    </lineage>
</organism>
<proteinExistence type="predicted"/>
<name>G0LZL2_LACPE</name>
<reference evidence="1" key="1">
    <citation type="journal article" date="2011" name="J. Bacteriol.">
        <title>Genome Sequence of Lactobacillus pentosus IG1, a Strain Isolated from Spanish-Style Green Olive Fermentations.</title>
        <authorList>
            <person name="Maldonado-Barragan A."/>
            <person name="Caballero-Guerrero B."/>
            <person name="Lucena-Padros H."/>
            <person name="Ruiz-Barba J.L."/>
        </authorList>
    </citation>
    <scope>NUCLEOTIDE SEQUENCE</scope>
    <source>
        <strain evidence="1">IG1</strain>
    </source>
</reference>
<gene>
    <name evidence="1" type="ORF">LPENT_02815</name>
</gene>
<accession>G0LZL2</accession>